<keyword evidence="6" id="KW-1185">Reference proteome</keyword>
<keyword evidence="1 5" id="KW-0328">Glycosyltransferase</keyword>
<name>A0A2A9DNV8_9CORY</name>
<evidence type="ECO:0000313" key="5">
    <source>
        <dbReference type="EMBL" id="PFG28378.1"/>
    </source>
</evidence>
<protein>
    <submittedName>
        <fullName evidence="5">Phosphatidylinositol alpha-1,6-mannosyltransferase</fullName>
    </submittedName>
</protein>
<dbReference type="GO" id="GO:1901137">
    <property type="term" value="P:carbohydrate derivative biosynthetic process"/>
    <property type="evidence" value="ECO:0007669"/>
    <property type="project" value="UniProtKB-ARBA"/>
</dbReference>
<accession>A0A2A9DNV8</accession>
<dbReference type="Gene3D" id="3.40.50.2000">
    <property type="entry name" value="Glycogen Phosphorylase B"/>
    <property type="match status" value="2"/>
</dbReference>
<reference evidence="5 6" key="1">
    <citation type="submission" date="2017-10" db="EMBL/GenBank/DDBJ databases">
        <title>Sequencing the genomes of 1000 actinobacteria strains.</title>
        <authorList>
            <person name="Klenk H.-P."/>
        </authorList>
    </citation>
    <scope>NUCLEOTIDE SEQUENCE [LARGE SCALE GENOMIC DNA]</scope>
    <source>
        <strain evidence="5 6">DSM 20688</strain>
    </source>
</reference>
<evidence type="ECO:0000259" key="4">
    <source>
        <dbReference type="Pfam" id="PF13439"/>
    </source>
</evidence>
<dbReference type="PANTHER" id="PTHR45947:SF3">
    <property type="entry name" value="SULFOQUINOVOSYL TRANSFERASE SQD2"/>
    <property type="match status" value="1"/>
</dbReference>
<evidence type="ECO:0000256" key="1">
    <source>
        <dbReference type="ARBA" id="ARBA00022676"/>
    </source>
</evidence>
<dbReference type="EMBL" id="PDJF01000001">
    <property type="protein sequence ID" value="PFG28378.1"/>
    <property type="molecule type" value="Genomic_DNA"/>
</dbReference>
<comment type="caution">
    <text evidence="5">The sequence shown here is derived from an EMBL/GenBank/DDBJ whole genome shotgun (WGS) entry which is preliminary data.</text>
</comment>
<dbReference type="Pfam" id="PF13439">
    <property type="entry name" value="Glyco_transf_4"/>
    <property type="match status" value="1"/>
</dbReference>
<evidence type="ECO:0000259" key="3">
    <source>
        <dbReference type="Pfam" id="PF00534"/>
    </source>
</evidence>
<dbReference type="Proteomes" id="UP000221653">
    <property type="component" value="Unassembled WGS sequence"/>
</dbReference>
<dbReference type="SUPFAM" id="SSF53756">
    <property type="entry name" value="UDP-Glycosyltransferase/glycogen phosphorylase"/>
    <property type="match status" value="1"/>
</dbReference>
<dbReference type="InterPro" id="IPR001296">
    <property type="entry name" value="Glyco_trans_1"/>
</dbReference>
<dbReference type="InterPro" id="IPR050194">
    <property type="entry name" value="Glycosyltransferase_grp1"/>
</dbReference>
<evidence type="ECO:0000313" key="6">
    <source>
        <dbReference type="Proteomes" id="UP000221653"/>
    </source>
</evidence>
<organism evidence="5 6">
    <name type="scientific">Corynebacterium renale</name>
    <dbReference type="NCBI Taxonomy" id="1724"/>
    <lineage>
        <taxon>Bacteria</taxon>
        <taxon>Bacillati</taxon>
        <taxon>Actinomycetota</taxon>
        <taxon>Actinomycetes</taxon>
        <taxon>Mycobacteriales</taxon>
        <taxon>Corynebacteriaceae</taxon>
        <taxon>Corynebacterium</taxon>
    </lineage>
</organism>
<evidence type="ECO:0000256" key="2">
    <source>
        <dbReference type="ARBA" id="ARBA00022679"/>
    </source>
</evidence>
<feature type="domain" description="Glycosyl transferase family 1" evidence="3">
    <location>
        <begin position="199"/>
        <end position="364"/>
    </location>
</feature>
<gene>
    <name evidence="5" type="ORF">ATK06_1488</name>
</gene>
<dbReference type="RefSeq" id="WP_048379395.1">
    <property type="nucleotide sequence ID" value="NZ_LDYE01000003.1"/>
</dbReference>
<dbReference type="OrthoDB" id="9808602at2"/>
<dbReference type="Pfam" id="PF00534">
    <property type="entry name" value="Glycos_transf_1"/>
    <property type="match status" value="1"/>
</dbReference>
<dbReference type="GO" id="GO:1903509">
    <property type="term" value="P:liposaccharide metabolic process"/>
    <property type="evidence" value="ECO:0007669"/>
    <property type="project" value="UniProtKB-ARBA"/>
</dbReference>
<keyword evidence="2 5" id="KW-0808">Transferase</keyword>
<feature type="domain" description="Glycosyltransferase subfamily 4-like N-terminal" evidence="4">
    <location>
        <begin position="22"/>
        <end position="165"/>
    </location>
</feature>
<dbReference type="AlphaFoldDB" id="A0A2A9DNV8"/>
<proteinExistence type="predicted"/>
<dbReference type="InterPro" id="IPR028098">
    <property type="entry name" value="Glyco_trans_4-like_N"/>
</dbReference>
<dbReference type="STRING" id="1724.GCA_001044175_01223"/>
<dbReference type="GO" id="GO:0016758">
    <property type="term" value="F:hexosyltransferase activity"/>
    <property type="evidence" value="ECO:0007669"/>
    <property type="project" value="TreeGrafter"/>
</dbReference>
<dbReference type="PANTHER" id="PTHR45947">
    <property type="entry name" value="SULFOQUINOVOSYL TRANSFERASE SQD2"/>
    <property type="match status" value="1"/>
</dbReference>
<dbReference type="CDD" id="cd03801">
    <property type="entry name" value="GT4_PimA-like"/>
    <property type="match status" value="1"/>
</dbReference>
<sequence length="390" mass="42548">MYSQEQNSPTVLLVTNDFPPRIGGIQSYLRDYISFLDPERTIVFASTQDADQAREWDSTVPYTVVRYPHSVMLPTPDVQRTMRTLIRDYGVDTVWFGAAAPLGLLGKAARAAGAKRVVATTHGHEVGWSMIPGARHILGLIGKHADAITYIAQYTQTRFKRAFEAYRDPSHSLEWVWMPSGVDTQTFHPASQQTVGRVRAEFGLAEGVPLIVCSSRLVPRKGQDSLIRALQHIPDAHVIIVGEGRYRDALEALAKPVADRVHFTGKVSLDCLVDVLGAADIYAMPARTRGWGLDVEGLGIVYLEAQACGVPVVVGSSGGAPETVVPDSAVVVDGQDISMLIDVLSELIADPTRRAAMGKAGRKHVENTWTWQNMASIVRDVMRIPGAENA</sequence>